<name>A0A8S9MYH8_BRACR</name>
<feature type="compositionally biased region" description="Polar residues" evidence="1">
    <location>
        <begin position="31"/>
        <end position="42"/>
    </location>
</feature>
<protein>
    <submittedName>
        <fullName evidence="2">Uncharacterized protein</fullName>
    </submittedName>
</protein>
<comment type="caution">
    <text evidence="2">The sequence shown here is derived from an EMBL/GenBank/DDBJ whole genome shotgun (WGS) entry which is preliminary data.</text>
</comment>
<evidence type="ECO:0000256" key="1">
    <source>
        <dbReference type="SAM" id="MobiDB-lite"/>
    </source>
</evidence>
<evidence type="ECO:0000313" key="2">
    <source>
        <dbReference type="EMBL" id="KAF3485987.1"/>
    </source>
</evidence>
<feature type="region of interest" description="Disordered" evidence="1">
    <location>
        <begin position="16"/>
        <end position="65"/>
    </location>
</feature>
<sequence length="65" mass="6437">MIGVSLKQRNLMAGIGPPKAFVASHGPSGSKAGQLSPSSSIDQEGAAVPKTINSKVASGKPPKAP</sequence>
<gene>
    <name evidence="2" type="ORF">F2Q69_00052291</name>
</gene>
<dbReference type="AlphaFoldDB" id="A0A8S9MYH8"/>
<accession>A0A8S9MYH8</accession>
<organism evidence="2 3">
    <name type="scientific">Brassica cretica</name>
    <name type="common">Mustard</name>
    <dbReference type="NCBI Taxonomy" id="69181"/>
    <lineage>
        <taxon>Eukaryota</taxon>
        <taxon>Viridiplantae</taxon>
        <taxon>Streptophyta</taxon>
        <taxon>Embryophyta</taxon>
        <taxon>Tracheophyta</taxon>
        <taxon>Spermatophyta</taxon>
        <taxon>Magnoliopsida</taxon>
        <taxon>eudicotyledons</taxon>
        <taxon>Gunneridae</taxon>
        <taxon>Pentapetalae</taxon>
        <taxon>rosids</taxon>
        <taxon>malvids</taxon>
        <taxon>Brassicales</taxon>
        <taxon>Brassicaceae</taxon>
        <taxon>Brassiceae</taxon>
        <taxon>Brassica</taxon>
    </lineage>
</organism>
<reference evidence="2" key="1">
    <citation type="submission" date="2019-12" db="EMBL/GenBank/DDBJ databases">
        <title>Genome sequencing and annotation of Brassica cretica.</title>
        <authorList>
            <person name="Studholme D.J."/>
            <person name="Sarris P."/>
        </authorList>
    </citation>
    <scope>NUCLEOTIDE SEQUENCE</scope>
    <source>
        <strain evidence="2">PFS-109/04</strain>
        <tissue evidence="2">Leaf</tissue>
    </source>
</reference>
<proteinExistence type="predicted"/>
<dbReference type="Proteomes" id="UP000712600">
    <property type="component" value="Unassembled WGS sequence"/>
</dbReference>
<dbReference type="EMBL" id="QGKX02002183">
    <property type="protein sequence ID" value="KAF3485987.1"/>
    <property type="molecule type" value="Genomic_DNA"/>
</dbReference>
<evidence type="ECO:0000313" key="3">
    <source>
        <dbReference type="Proteomes" id="UP000712600"/>
    </source>
</evidence>